<evidence type="ECO:0000313" key="2">
    <source>
        <dbReference type="EMBL" id="SNY47597.1"/>
    </source>
</evidence>
<gene>
    <name evidence="2" type="ORF">SAMN05421748_108170</name>
</gene>
<feature type="transmembrane region" description="Helical" evidence="1">
    <location>
        <begin position="12"/>
        <end position="35"/>
    </location>
</feature>
<reference evidence="2 3" key="1">
    <citation type="submission" date="2017-09" db="EMBL/GenBank/DDBJ databases">
        <authorList>
            <person name="Ehlers B."/>
            <person name="Leendertz F.H."/>
        </authorList>
    </citation>
    <scope>NUCLEOTIDE SEQUENCE [LARGE SCALE GENOMIC DNA]</scope>
    <source>
        <strain evidence="2 3">CGMCC 4.6857</strain>
    </source>
</reference>
<dbReference type="Gene3D" id="2.60.40.1120">
    <property type="entry name" value="Carboxypeptidase-like, regulatory domain"/>
    <property type="match status" value="1"/>
</dbReference>
<dbReference type="EMBL" id="OBDY01000008">
    <property type="protein sequence ID" value="SNY47597.1"/>
    <property type="molecule type" value="Genomic_DNA"/>
</dbReference>
<accession>A0A285IIH4</accession>
<sequence>MSHAIAPQPTRGRVLSLIWFPFFFAAVMSVLYLLAFAHPQPHDMRLGVIGSAPPLPAGLAVQPVTDATAVAHNDLAGAYDSATGTLYISSAASGTRADYLTAVLHPRQTVDVVRLASGDVSGVGVFFYALPLLLIGLITSIVLLQFGMWPLHRKLATIAAAGAFASALAWSVAVSLDVIPADGWLLLYGFALTQAIGWLTTGITRLVKQFFMPVAMTFVLLLGIPTAGATVNADMLPTPLRALHDVLPFGQFIEVVRASAYFDNHGLARPLSILLAWVAAGAALLAWTHRPAPKAQATPAPVIETGHQRLHGTVRTTAGIPVAGATVVSLDDDGRELIRTRTDSSGAYAVDDVRTGLHHLVVTAAHHEPEIVTVAVRGGRIEPARDITVIDWNDPAGNLTAEQISDRRALV</sequence>
<name>A0A285IIH4_9ACTN</name>
<feature type="transmembrane region" description="Helical" evidence="1">
    <location>
        <begin position="210"/>
        <end position="231"/>
    </location>
</feature>
<dbReference type="AlphaFoldDB" id="A0A285IIH4"/>
<evidence type="ECO:0000256" key="1">
    <source>
        <dbReference type="SAM" id="Phobius"/>
    </source>
</evidence>
<evidence type="ECO:0000313" key="3">
    <source>
        <dbReference type="Proteomes" id="UP000219612"/>
    </source>
</evidence>
<organism evidence="2 3">
    <name type="scientific">Paractinoplanes atraurantiacus</name>
    <dbReference type="NCBI Taxonomy" id="1036182"/>
    <lineage>
        <taxon>Bacteria</taxon>
        <taxon>Bacillati</taxon>
        <taxon>Actinomycetota</taxon>
        <taxon>Actinomycetes</taxon>
        <taxon>Micromonosporales</taxon>
        <taxon>Micromonosporaceae</taxon>
        <taxon>Paractinoplanes</taxon>
    </lineage>
</organism>
<dbReference type="Pfam" id="PF13620">
    <property type="entry name" value="CarboxypepD_reg"/>
    <property type="match status" value="1"/>
</dbReference>
<feature type="transmembrane region" description="Helical" evidence="1">
    <location>
        <begin position="125"/>
        <end position="146"/>
    </location>
</feature>
<keyword evidence="1" id="KW-0812">Transmembrane</keyword>
<dbReference type="RefSeq" id="WP_097321705.1">
    <property type="nucleotide sequence ID" value="NZ_OBDY01000008.1"/>
</dbReference>
<feature type="transmembrane region" description="Helical" evidence="1">
    <location>
        <begin position="267"/>
        <end position="287"/>
    </location>
</feature>
<feature type="transmembrane region" description="Helical" evidence="1">
    <location>
        <begin position="158"/>
        <end position="179"/>
    </location>
</feature>
<keyword evidence="1" id="KW-1133">Transmembrane helix</keyword>
<feature type="transmembrane region" description="Helical" evidence="1">
    <location>
        <begin position="185"/>
        <end position="203"/>
    </location>
</feature>
<dbReference type="Proteomes" id="UP000219612">
    <property type="component" value="Unassembled WGS sequence"/>
</dbReference>
<proteinExistence type="predicted"/>
<keyword evidence="3" id="KW-1185">Reference proteome</keyword>
<dbReference type="OrthoDB" id="3217869at2"/>
<keyword evidence="1" id="KW-0472">Membrane</keyword>
<dbReference type="SUPFAM" id="SSF49464">
    <property type="entry name" value="Carboxypeptidase regulatory domain-like"/>
    <property type="match status" value="1"/>
</dbReference>
<protein>
    <submittedName>
        <fullName evidence="2">ABC-type multidrug transport system, permease component</fullName>
    </submittedName>
</protein>
<dbReference type="InterPro" id="IPR008969">
    <property type="entry name" value="CarboxyPept-like_regulatory"/>
</dbReference>